<organism evidence="1 2">
    <name type="scientific">Lactuca virosa</name>
    <dbReference type="NCBI Taxonomy" id="75947"/>
    <lineage>
        <taxon>Eukaryota</taxon>
        <taxon>Viridiplantae</taxon>
        <taxon>Streptophyta</taxon>
        <taxon>Embryophyta</taxon>
        <taxon>Tracheophyta</taxon>
        <taxon>Spermatophyta</taxon>
        <taxon>Magnoliopsida</taxon>
        <taxon>eudicotyledons</taxon>
        <taxon>Gunneridae</taxon>
        <taxon>Pentapetalae</taxon>
        <taxon>asterids</taxon>
        <taxon>campanulids</taxon>
        <taxon>Asterales</taxon>
        <taxon>Asteraceae</taxon>
        <taxon>Cichorioideae</taxon>
        <taxon>Cichorieae</taxon>
        <taxon>Lactucinae</taxon>
        <taxon>Lactuca</taxon>
    </lineage>
</organism>
<proteinExistence type="predicted"/>
<reference evidence="1 2" key="1">
    <citation type="submission" date="2022-01" db="EMBL/GenBank/DDBJ databases">
        <authorList>
            <person name="Xiong W."/>
            <person name="Schranz E."/>
        </authorList>
    </citation>
    <scope>NUCLEOTIDE SEQUENCE [LARGE SCALE GENOMIC DNA]</scope>
</reference>
<gene>
    <name evidence="1" type="ORF">LVIROSA_LOCUS24627</name>
</gene>
<accession>A0AAU9NKG6</accession>
<sequence length="84" mass="9669">MTVIPPATYPTSLPSNRAQFKCTIYFSRERKQKAQLLLSTNQLNYHYTPVSYPTSPTRIPLPRVKTGKNQTFCFNSLQHFMSNA</sequence>
<evidence type="ECO:0000313" key="2">
    <source>
        <dbReference type="Proteomes" id="UP001157418"/>
    </source>
</evidence>
<dbReference type="Proteomes" id="UP001157418">
    <property type="component" value="Unassembled WGS sequence"/>
</dbReference>
<keyword evidence="2" id="KW-1185">Reference proteome</keyword>
<protein>
    <submittedName>
        <fullName evidence="1">Uncharacterized protein</fullName>
    </submittedName>
</protein>
<evidence type="ECO:0000313" key="1">
    <source>
        <dbReference type="EMBL" id="CAH1438362.1"/>
    </source>
</evidence>
<dbReference type="EMBL" id="CAKMRJ010004445">
    <property type="protein sequence ID" value="CAH1438362.1"/>
    <property type="molecule type" value="Genomic_DNA"/>
</dbReference>
<name>A0AAU9NKG6_9ASTR</name>
<comment type="caution">
    <text evidence="1">The sequence shown here is derived from an EMBL/GenBank/DDBJ whole genome shotgun (WGS) entry which is preliminary data.</text>
</comment>
<dbReference type="AlphaFoldDB" id="A0AAU9NKG6"/>